<dbReference type="PANTHER" id="PTHR34137">
    <property type="entry name" value="EXODEOXYRIBONUCLEASE 7 SMALL SUBUNIT"/>
    <property type="match status" value="1"/>
</dbReference>
<dbReference type="AlphaFoldDB" id="A0A956LZ30"/>
<dbReference type="InterPro" id="IPR037004">
    <property type="entry name" value="Exonuc_VII_ssu_sf"/>
</dbReference>
<comment type="catalytic activity">
    <reaction evidence="6">
        <text>Exonucleolytic cleavage in either 5'- to 3'- or 3'- to 5'-direction to yield nucleoside 5'-phosphates.</text>
        <dbReference type="EC" id="3.1.11.6"/>
    </reaction>
</comment>
<accession>A0A956LZ30</accession>
<dbReference type="GO" id="GO:0005829">
    <property type="term" value="C:cytosol"/>
    <property type="evidence" value="ECO:0007669"/>
    <property type="project" value="TreeGrafter"/>
</dbReference>
<dbReference type="Pfam" id="PF02609">
    <property type="entry name" value="Exonuc_VII_S"/>
    <property type="match status" value="1"/>
</dbReference>
<evidence type="ECO:0000256" key="4">
    <source>
        <dbReference type="ARBA" id="ARBA00022801"/>
    </source>
</evidence>
<dbReference type="HAMAP" id="MF_00337">
    <property type="entry name" value="Exonuc_7_S"/>
    <property type="match status" value="1"/>
</dbReference>
<organism evidence="7 8">
    <name type="scientific">Eiseniibacteriota bacterium</name>
    <dbReference type="NCBI Taxonomy" id="2212470"/>
    <lineage>
        <taxon>Bacteria</taxon>
        <taxon>Candidatus Eiseniibacteriota</taxon>
    </lineage>
</organism>
<evidence type="ECO:0000256" key="3">
    <source>
        <dbReference type="ARBA" id="ARBA00022722"/>
    </source>
</evidence>
<dbReference type="GO" id="GO:0009318">
    <property type="term" value="C:exodeoxyribonuclease VII complex"/>
    <property type="evidence" value="ECO:0007669"/>
    <property type="project" value="UniProtKB-UniRule"/>
</dbReference>
<dbReference type="InterPro" id="IPR003761">
    <property type="entry name" value="Exonuc_VII_S"/>
</dbReference>
<reference evidence="7" key="2">
    <citation type="journal article" date="2021" name="Microbiome">
        <title>Successional dynamics and alternative stable states in a saline activated sludge microbial community over 9 years.</title>
        <authorList>
            <person name="Wang Y."/>
            <person name="Ye J."/>
            <person name="Ju F."/>
            <person name="Liu L."/>
            <person name="Boyd J.A."/>
            <person name="Deng Y."/>
            <person name="Parks D.H."/>
            <person name="Jiang X."/>
            <person name="Yin X."/>
            <person name="Woodcroft B.J."/>
            <person name="Tyson G.W."/>
            <person name="Hugenholtz P."/>
            <person name="Polz M.F."/>
            <person name="Zhang T."/>
        </authorList>
    </citation>
    <scope>NUCLEOTIDE SEQUENCE</scope>
    <source>
        <strain evidence="7">HKST-UBA01</strain>
    </source>
</reference>
<dbReference type="GO" id="GO:0006308">
    <property type="term" value="P:DNA catabolic process"/>
    <property type="evidence" value="ECO:0007669"/>
    <property type="project" value="UniProtKB-UniRule"/>
</dbReference>
<dbReference type="SUPFAM" id="SSF116842">
    <property type="entry name" value="XseB-like"/>
    <property type="match status" value="1"/>
</dbReference>
<gene>
    <name evidence="6 7" type="primary">xseB</name>
    <name evidence="7" type="ORF">KC729_08135</name>
</gene>
<dbReference type="Gene3D" id="1.10.287.1040">
    <property type="entry name" value="Exonuclease VII, small subunit"/>
    <property type="match status" value="1"/>
</dbReference>
<comment type="subcellular location">
    <subcellularLocation>
        <location evidence="6">Cytoplasm</location>
    </subcellularLocation>
</comment>
<evidence type="ECO:0000256" key="6">
    <source>
        <dbReference type="HAMAP-Rule" id="MF_00337"/>
    </source>
</evidence>
<proteinExistence type="inferred from homology"/>
<comment type="similarity">
    <text evidence="1 6">Belongs to the XseB family.</text>
</comment>
<keyword evidence="3 6" id="KW-0540">Nuclease</keyword>
<reference evidence="7" key="1">
    <citation type="submission" date="2020-04" db="EMBL/GenBank/DDBJ databases">
        <authorList>
            <person name="Zhang T."/>
        </authorList>
    </citation>
    <scope>NUCLEOTIDE SEQUENCE</scope>
    <source>
        <strain evidence="7">HKST-UBA01</strain>
    </source>
</reference>
<evidence type="ECO:0000313" key="8">
    <source>
        <dbReference type="Proteomes" id="UP000697710"/>
    </source>
</evidence>
<evidence type="ECO:0000256" key="2">
    <source>
        <dbReference type="ARBA" id="ARBA00022490"/>
    </source>
</evidence>
<dbReference type="NCBIfam" id="TIGR01280">
    <property type="entry name" value="xseB"/>
    <property type="match status" value="1"/>
</dbReference>
<dbReference type="EC" id="3.1.11.6" evidence="6"/>
<protein>
    <recommendedName>
        <fullName evidence="6">Exodeoxyribonuclease 7 small subunit</fullName>
        <ecNumber evidence="6">3.1.11.6</ecNumber>
    </recommendedName>
    <alternativeName>
        <fullName evidence="6">Exodeoxyribonuclease VII small subunit</fullName>
        <shortName evidence="6">Exonuclease VII small subunit</shortName>
    </alternativeName>
</protein>
<keyword evidence="2 6" id="KW-0963">Cytoplasm</keyword>
<evidence type="ECO:0000256" key="5">
    <source>
        <dbReference type="ARBA" id="ARBA00022839"/>
    </source>
</evidence>
<evidence type="ECO:0000256" key="1">
    <source>
        <dbReference type="ARBA" id="ARBA00009998"/>
    </source>
</evidence>
<comment type="subunit">
    <text evidence="6">Heterooligomer composed of large and small subunits.</text>
</comment>
<comment type="caution">
    <text evidence="7">The sequence shown here is derived from an EMBL/GenBank/DDBJ whole genome shotgun (WGS) entry which is preliminary data.</text>
</comment>
<comment type="function">
    <text evidence="6">Bidirectionally degrades single-stranded DNA into large acid-insoluble oligonucleotides, which are then degraded further into small acid-soluble oligonucleotides.</text>
</comment>
<dbReference type="Proteomes" id="UP000697710">
    <property type="component" value="Unassembled WGS sequence"/>
</dbReference>
<evidence type="ECO:0000313" key="7">
    <source>
        <dbReference type="EMBL" id="MCA9727637.1"/>
    </source>
</evidence>
<dbReference type="PANTHER" id="PTHR34137:SF1">
    <property type="entry name" value="EXODEOXYRIBONUCLEASE 7 SMALL SUBUNIT"/>
    <property type="match status" value="1"/>
</dbReference>
<keyword evidence="4 6" id="KW-0378">Hydrolase</keyword>
<name>A0A956LZ30_UNCEI</name>
<keyword evidence="5 6" id="KW-0269">Exonuclease</keyword>
<dbReference type="EMBL" id="JAGQHR010000204">
    <property type="protein sequence ID" value="MCA9727637.1"/>
    <property type="molecule type" value="Genomic_DNA"/>
</dbReference>
<sequence length="90" mass="9829">MGSDRPPEAESSTPPRFEEALGRLEALVGDLESGDLSLEDSIARFEEGQRLLNLCTTLLEGAELRVREVLRKADGGLESRELDLEEGESA</sequence>
<dbReference type="GO" id="GO:0008855">
    <property type="term" value="F:exodeoxyribonuclease VII activity"/>
    <property type="evidence" value="ECO:0007669"/>
    <property type="project" value="UniProtKB-UniRule"/>
</dbReference>